<gene>
    <name evidence="1" type="ORF">MES4922_110152</name>
</gene>
<sequence>MRSNAIAPKELSGRFAVQVLRCAGCVCHSFSLRLTLDRGLIQARLNPALADAARDVPSAIRSPAVAMEFASNAEVPVEVVDCPRLAEMLDAEAARAWPWTDPSQPGDAGWPSVT</sequence>
<proteinExistence type="predicted"/>
<comment type="caution">
    <text evidence="1">The sequence shown here is derived from an EMBL/GenBank/DDBJ whole genome shotgun (WGS) entry which is preliminary data.</text>
</comment>
<dbReference type="EMBL" id="CAKXZS010000003">
    <property type="protein sequence ID" value="CAH2394708.1"/>
    <property type="molecule type" value="Genomic_DNA"/>
</dbReference>
<protein>
    <submittedName>
        <fullName evidence="1">Uncharacterized protein</fullName>
    </submittedName>
</protein>
<name>A0ABM9DFU6_9HYPH</name>
<dbReference type="Proteomes" id="UP001152604">
    <property type="component" value="Unassembled WGS sequence"/>
</dbReference>
<keyword evidence="2" id="KW-1185">Reference proteome</keyword>
<reference evidence="1" key="1">
    <citation type="submission" date="2022-03" db="EMBL/GenBank/DDBJ databases">
        <authorList>
            <person name="Brunel B."/>
        </authorList>
    </citation>
    <scope>NUCLEOTIDE SEQUENCE</scope>
    <source>
        <strain evidence="1">STM4922sample</strain>
    </source>
</reference>
<organism evidence="1 2">
    <name type="scientific">Mesorhizobium ventifaucium</name>
    <dbReference type="NCBI Taxonomy" id="666020"/>
    <lineage>
        <taxon>Bacteria</taxon>
        <taxon>Pseudomonadati</taxon>
        <taxon>Pseudomonadota</taxon>
        <taxon>Alphaproteobacteria</taxon>
        <taxon>Hyphomicrobiales</taxon>
        <taxon>Phyllobacteriaceae</taxon>
        <taxon>Mesorhizobium</taxon>
    </lineage>
</organism>
<evidence type="ECO:0000313" key="2">
    <source>
        <dbReference type="Proteomes" id="UP001152604"/>
    </source>
</evidence>
<accession>A0ABM9DFU6</accession>
<evidence type="ECO:0000313" key="1">
    <source>
        <dbReference type="EMBL" id="CAH2394708.1"/>
    </source>
</evidence>